<feature type="transmembrane region" description="Helical" evidence="13">
    <location>
        <begin position="51"/>
        <end position="70"/>
    </location>
</feature>
<evidence type="ECO:0000256" key="13">
    <source>
        <dbReference type="PIRNR" id="PIRNR006446"/>
    </source>
</evidence>
<dbReference type="GO" id="GO:0005886">
    <property type="term" value="C:plasma membrane"/>
    <property type="evidence" value="ECO:0007669"/>
    <property type="project" value="UniProtKB-SubCell"/>
</dbReference>
<dbReference type="Proteomes" id="UP000192569">
    <property type="component" value="Chromosome I"/>
</dbReference>
<dbReference type="InterPro" id="IPR002585">
    <property type="entry name" value="Cyt-d_ubiquinol_oxidase_su_1"/>
</dbReference>
<dbReference type="GO" id="GO:0070069">
    <property type="term" value="C:cytochrome complex"/>
    <property type="evidence" value="ECO:0007669"/>
    <property type="project" value="UniProtKB-UniRule"/>
</dbReference>
<keyword evidence="4 13" id="KW-1003">Cell membrane</keyword>
<dbReference type="GO" id="GO:0009055">
    <property type="term" value="F:electron transfer activity"/>
    <property type="evidence" value="ECO:0007669"/>
    <property type="project" value="UniProtKB-UniRule"/>
</dbReference>
<feature type="transmembrane region" description="Helical" evidence="13">
    <location>
        <begin position="353"/>
        <end position="374"/>
    </location>
</feature>
<accession>A0A1W1VGX6</accession>
<evidence type="ECO:0000256" key="11">
    <source>
        <dbReference type="ARBA" id="ARBA00023004"/>
    </source>
</evidence>
<evidence type="ECO:0000256" key="9">
    <source>
        <dbReference type="ARBA" id="ARBA00022982"/>
    </source>
</evidence>
<keyword evidence="5" id="KW-0997">Cell inner membrane</keyword>
<keyword evidence="10 13" id="KW-1133">Transmembrane helix</keyword>
<evidence type="ECO:0000256" key="2">
    <source>
        <dbReference type="ARBA" id="ARBA00009819"/>
    </source>
</evidence>
<name>A0A1W1VGX6_9FIRM</name>
<evidence type="ECO:0000256" key="8">
    <source>
        <dbReference type="ARBA" id="ARBA00022723"/>
    </source>
</evidence>
<evidence type="ECO:0000256" key="6">
    <source>
        <dbReference type="ARBA" id="ARBA00022617"/>
    </source>
</evidence>
<keyword evidence="12 13" id="KW-0472">Membrane</keyword>
<dbReference type="Pfam" id="PF01654">
    <property type="entry name" value="Cyt_bd_oxida_I"/>
    <property type="match status" value="1"/>
</dbReference>
<organism evidence="14 15">
    <name type="scientific">Thermanaeromonas toyohensis ToBE</name>
    <dbReference type="NCBI Taxonomy" id="698762"/>
    <lineage>
        <taxon>Bacteria</taxon>
        <taxon>Bacillati</taxon>
        <taxon>Bacillota</taxon>
        <taxon>Clostridia</taxon>
        <taxon>Neomoorellales</taxon>
        <taxon>Neomoorellaceae</taxon>
        <taxon>Thermanaeromonas</taxon>
    </lineage>
</organism>
<evidence type="ECO:0000256" key="10">
    <source>
        <dbReference type="ARBA" id="ARBA00022989"/>
    </source>
</evidence>
<feature type="transmembrane region" description="Helical" evidence="13">
    <location>
        <begin position="90"/>
        <end position="114"/>
    </location>
</feature>
<feature type="transmembrane region" description="Helical" evidence="13">
    <location>
        <begin position="20"/>
        <end position="39"/>
    </location>
</feature>
<feature type="transmembrane region" description="Helical" evidence="13">
    <location>
        <begin position="319"/>
        <end position="341"/>
    </location>
</feature>
<proteinExistence type="inferred from homology"/>
<dbReference type="GO" id="GO:0016682">
    <property type="term" value="F:oxidoreductase activity, acting on diphenols and related substances as donors, oxygen as acceptor"/>
    <property type="evidence" value="ECO:0007669"/>
    <property type="project" value="TreeGrafter"/>
</dbReference>
<dbReference type="EMBL" id="LT838272">
    <property type="protein sequence ID" value="SMB92493.1"/>
    <property type="molecule type" value="Genomic_DNA"/>
</dbReference>
<reference evidence="14 15" key="1">
    <citation type="submission" date="2017-04" db="EMBL/GenBank/DDBJ databases">
        <authorList>
            <person name="Afonso C.L."/>
            <person name="Miller P.J."/>
            <person name="Scott M.A."/>
            <person name="Spackman E."/>
            <person name="Goraichik I."/>
            <person name="Dimitrov K.M."/>
            <person name="Suarez D.L."/>
            <person name="Swayne D.E."/>
        </authorList>
    </citation>
    <scope>NUCLEOTIDE SEQUENCE [LARGE SCALE GENOMIC DNA]</scope>
    <source>
        <strain evidence="14 15">ToBE</strain>
    </source>
</reference>
<evidence type="ECO:0000256" key="12">
    <source>
        <dbReference type="ARBA" id="ARBA00023136"/>
    </source>
</evidence>
<dbReference type="PANTHER" id="PTHR30365">
    <property type="entry name" value="CYTOCHROME D UBIQUINOL OXIDASE"/>
    <property type="match status" value="1"/>
</dbReference>
<evidence type="ECO:0000256" key="7">
    <source>
        <dbReference type="ARBA" id="ARBA00022692"/>
    </source>
</evidence>
<keyword evidence="7 13" id="KW-0812">Transmembrane</keyword>
<dbReference type="PANTHER" id="PTHR30365:SF0">
    <property type="entry name" value="CYTOCHROME BD-I UBIQUINOL OXIDASE SUBUNIT 1"/>
    <property type="match status" value="1"/>
</dbReference>
<evidence type="ECO:0000256" key="1">
    <source>
        <dbReference type="ARBA" id="ARBA00004429"/>
    </source>
</evidence>
<evidence type="ECO:0000313" key="15">
    <source>
        <dbReference type="Proteomes" id="UP000192569"/>
    </source>
</evidence>
<keyword evidence="3 13" id="KW-0813">Transport</keyword>
<dbReference type="STRING" id="698762.SAMN00808754_0646"/>
<feature type="transmembrane region" description="Helical" evidence="13">
    <location>
        <begin position="126"/>
        <end position="145"/>
    </location>
</feature>
<keyword evidence="6 13" id="KW-0349">Heme</keyword>
<dbReference type="GO" id="GO:0020037">
    <property type="term" value="F:heme binding"/>
    <property type="evidence" value="ECO:0007669"/>
    <property type="project" value="TreeGrafter"/>
</dbReference>
<comment type="similarity">
    <text evidence="2 13">Belongs to the cytochrome ubiquinol oxidase subunit 1 family.</text>
</comment>
<sequence>MNTLTLSRIQFALTSAFHFLYVPLTIGLAVLIAIMEYRYWRTQNPVWDEMARFWTKLLAINFAIGVASGITLEFQFGTNWANYSRFVGDIFGAPLAAEGVFAFFLESTFIGLLLFGRDRVSPFMRFFAALMVALGTNLSAFWILAANSWQQTPAGYQIEGGRAVLTSFVEAVFNPSTVPRFLHTIAASYITAAFFVTGISAYYLLKKRNEDMAVPSLKLAFIFGLIFTLLQILWGHNHARQVAHTQPVKLAAFEAQWETKEAAPLLLFALPDPASERNTLEVGLPGMLSLLVHGDTQGTIQGLKDFPPELRPPLIPVFFAYRLMVLLGLYLAGVMLWGAYLWLRGQFTTRSSFLKVLLYSIPIPYVASQLGWLATEVGRQPWIVYGLLKTSEAVSPLPAGQVLTTLVAFTVFYIILFGIFLFLMFREVKGYGMGPGVKEQLKVGGITGVHGSYGVR</sequence>
<evidence type="ECO:0000256" key="4">
    <source>
        <dbReference type="ARBA" id="ARBA00022475"/>
    </source>
</evidence>
<dbReference type="PIRSF" id="PIRSF006446">
    <property type="entry name" value="Cyt_quinol_oxidase_1"/>
    <property type="match status" value="1"/>
</dbReference>
<dbReference type="AlphaFoldDB" id="A0A1W1VGX6"/>
<protein>
    <submittedName>
        <fullName evidence="14">Cytochrome bd-I ubiquinol oxidase subunit 1 apoprotein</fullName>
    </submittedName>
</protein>
<comment type="subcellular location">
    <subcellularLocation>
        <location evidence="1">Cell inner membrane</location>
        <topology evidence="1">Multi-pass membrane protein</topology>
    </subcellularLocation>
    <subcellularLocation>
        <location evidence="13">Cell membrane</location>
    </subcellularLocation>
</comment>
<dbReference type="OrthoDB" id="9807042at2"/>
<keyword evidence="11 13" id="KW-0408">Iron</keyword>
<evidence type="ECO:0000256" key="3">
    <source>
        <dbReference type="ARBA" id="ARBA00022448"/>
    </source>
</evidence>
<keyword evidence="9 13" id="KW-0249">Electron transport</keyword>
<feature type="transmembrane region" description="Helical" evidence="13">
    <location>
        <begin position="217"/>
        <end position="234"/>
    </location>
</feature>
<keyword evidence="15" id="KW-1185">Reference proteome</keyword>
<evidence type="ECO:0000313" key="14">
    <source>
        <dbReference type="EMBL" id="SMB92493.1"/>
    </source>
</evidence>
<gene>
    <name evidence="14" type="ORF">SAMN00808754_0646</name>
</gene>
<feature type="transmembrane region" description="Helical" evidence="13">
    <location>
        <begin position="402"/>
        <end position="425"/>
    </location>
</feature>
<evidence type="ECO:0000256" key="5">
    <source>
        <dbReference type="ARBA" id="ARBA00022519"/>
    </source>
</evidence>
<dbReference type="GO" id="GO:0046872">
    <property type="term" value="F:metal ion binding"/>
    <property type="evidence" value="ECO:0007669"/>
    <property type="project" value="UniProtKB-UniRule"/>
</dbReference>
<dbReference type="GO" id="GO:0019646">
    <property type="term" value="P:aerobic electron transport chain"/>
    <property type="evidence" value="ECO:0007669"/>
    <property type="project" value="InterPro"/>
</dbReference>
<keyword evidence="8 13" id="KW-0479">Metal-binding</keyword>
<dbReference type="RefSeq" id="WP_084663982.1">
    <property type="nucleotide sequence ID" value="NZ_LT838272.1"/>
</dbReference>
<feature type="transmembrane region" description="Helical" evidence="13">
    <location>
        <begin position="181"/>
        <end position="205"/>
    </location>
</feature>